<dbReference type="PRINTS" id="PR00412">
    <property type="entry name" value="EPOXHYDRLASE"/>
</dbReference>
<evidence type="ECO:0000313" key="4">
    <source>
        <dbReference type="Proteomes" id="UP001221217"/>
    </source>
</evidence>
<dbReference type="PANTHER" id="PTHR46118:SF4">
    <property type="entry name" value="PROTEIN ABHD11"/>
    <property type="match status" value="1"/>
</dbReference>
<evidence type="ECO:0000313" key="3">
    <source>
        <dbReference type="EMBL" id="MDC7226578.1"/>
    </source>
</evidence>
<dbReference type="PRINTS" id="PR00111">
    <property type="entry name" value="ABHYDROLASE"/>
</dbReference>
<dbReference type="InterPro" id="IPR000073">
    <property type="entry name" value="AB_hydrolase_1"/>
</dbReference>
<organism evidence="3 4">
    <name type="scientific">Candidatus Thalassospirochaeta sargassi</name>
    <dbReference type="NCBI Taxonomy" id="3119039"/>
    <lineage>
        <taxon>Bacteria</taxon>
        <taxon>Pseudomonadati</taxon>
        <taxon>Spirochaetota</taxon>
        <taxon>Spirochaetia</taxon>
        <taxon>Spirochaetales</taxon>
        <taxon>Spirochaetaceae</taxon>
        <taxon>Candidatus Thalassospirochaeta</taxon>
    </lineage>
</organism>
<comment type="caution">
    <text evidence="3">The sequence shown here is derived from an EMBL/GenBank/DDBJ whole genome shotgun (WGS) entry which is preliminary data.</text>
</comment>
<reference evidence="3 4" key="1">
    <citation type="submission" date="2022-12" db="EMBL/GenBank/DDBJ databases">
        <title>Metagenome assembled genome from gulf of manar.</title>
        <authorList>
            <person name="Kohli P."/>
            <person name="Pk S."/>
            <person name="Venkata Ramana C."/>
            <person name="Sasikala C."/>
        </authorList>
    </citation>
    <scope>NUCLEOTIDE SEQUENCE [LARGE SCALE GENOMIC DNA]</scope>
    <source>
        <strain evidence="3">JB008</strain>
    </source>
</reference>
<evidence type="ECO:0000256" key="1">
    <source>
        <dbReference type="ARBA" id="ARBA00022801"/>
    </source>
</evidence>
<gene>
    <name evidence="3" type="ORF">PQJ61_07415</name>
</gene>
<dbReference type="Proteomes" id="UP001221217">
    <property type="component" value="Unassembled WGS sequence"/>
</dbReference>
<dbReference type="Pfam" id="PF00561">
    <property type="entry name" value="Abhydrolase_1"/>
    <property type="match status" value="1"/>
</dbReference>
<keyword evidence="1 3" id="KW-0378">Hydrolase</keyword>
<dbReference type="InterPro" id="IPR029058">
    <property type="entry name" value="AB_hydrolase_fold"/>
</dbReference>
<protein>
    <submittedName>
        <fullName evidence="3">Alpha/beta fold hydrolase</fullName>
    </submittedName>
</protein>
<name>A0AAJ1MIQ5_9SPIO</name>
<proteinExistence type="predicted"/>
<dbReference type="InterPro" id="IPR000639">
    <property type="entry name" value="Epox_hydrolase-like"/>
</dbReference>
<dbReference type="AlphaFoldDB" id="A0AAJ1MIQ5"/>
<sequence>MLNYKEYVSKSRTSDGKQPTVFFLHGLLGSADNWGSTCRELSEAGLRCIAVDQRNHGSSPHSSEMSYPLMADDLITVADSLGLDTFSIVGHSMGGKTAMEAALRHPNRIASIVVADIAPVQYKPAYVDYINALKKVELEGVTRRSDAGAQLEQLVPDRSLRMFFLTNLRKNEKGEFRWRINIDGITSNYANIWSAIGGGRSFSGPVLFMKGENSDFILDKHLDMMRELFPAFRLQVIENSGHWVHTEQPAIFRTGLRDFFTSSF</sequence>
<dbReference type="Gene3D" id="3.40.50.1820">
    <property type="entry name" value="alpha/beta hydrolase"/>
    <property type="match status" value="1"/>
</dbReference>
<dbReference type="SUPFAM" id="SSF53474">
    <property type="entry name" value="alpha/beta-Hydrolases"/>
    <property type="match status" value="1"/>
</dbReference>
<dbReference type="PANTHER" id="PTHR46118">
    <property type="entry name" value="PROTEIN ABHD11"/>
    <property type="match status" value="1"/>
</dbReference>
<feature type="domain" description="AB hydrolase-1" evidence="2">
    <location>
        <begin position="19"/>
        <end position="247"/>
    </location>
</feature>
<evidence type="ECO:0000259" key="2">
    <source>
        <dbReference type="Pfam" id="PF00561"/>
    </source>
</evidence>
<dbReference type="EMBL" id="JAQQAL010000014">
    <property type="protein sequence ID" value="MDC7226578.1"/>
    <property type="molecule type" value="Genomic_DNA"/>
</dbReference>
<dbReference type="GO" id="GO:0016787">
    <property type="term" value="F:hydrolase activity"/>
    <property type="evidence" value="ECO:0007669"/>
    <property type="project" value="UniProtKB-KW"/>
</dbReference>
<accession>A0AAJ1MIQ5</accession>